<accession>A0AAD8KCQ8</accession>
<dbReference type="PANTHER" id="PTHR33563">
    <property type="match status" value="1"/>
</dbReference>
<dbReference type="InterPro" id="IPR002812">
    <property type="entry name" value="DHQS"/>
</dbReference>
<dbReference type="EMBL" id="JAUHHV010000007">
    <property type="protein sequence ID" value="KAK1419213.1"/>
    <property type="molecule type" value="Genomic_DNA"/>
</dbReference>
<reference evidence="2" key="1">
    <citation type="journal article" date="2023" name="bioRxiv">
        <title>Improved chromosome-level genome assembly for marigold (Tagetes erecta).</title>
        <authorList>
            <person name="Jiang F."/>
            <person name="Yuan L."/>
            <person name="Wang S."/>
            <person name="Wang H."/>
            <person name="Xu D."/>
            <person name="Wang A."/>
            <person name="Fan W."/>
        </authorList>
    </citation>
    <scope>NUCLEOTIDE SEQUENCE</scope>
    <source>
        <strain evidence="2">WSJ</strain>
        <tissue evidence="2">Leaf</tissue>
    </source>
</reference>
<proteinExistence type="predicted"/>
<protein>
    <submittedName>
        <fullName evidence="2">Uncharacterized protein</fullName>
    </submittedName>
</protein>
<evidence type="ECO:0000313" key="3">
    <source>
        <dbReference type="Proteomes" id="UP001229421"/>
    </source>
</evidence>
<dbReference type="GO" id="GO:0003856">
    <property type="term" value="F:3-dehydroquinate synthase activity"/>
    <property type="evidence" value="ECO:0007669"/>
    <property type="project" value="InterPro"/>
</dbReference>
<dbReference type="GO" id="GO:0009073">
    <property type="term" value="P:aromatic amino acid family biosynthetic process"/>
    <property type="evidence" value="ECO:0007669"/>
    <property type="project" value="InterPro"/>
</dbReference>
<evidence type="ECO:0000256" key="1">
    <source>
        <dbReference type="SAM" id="MobiDB-lite"/>
    </source>
</evidence>
<organism evidence="2 3">
    <name type="scientific">Tagetes erecta</name>
    <name type="common">African marigold</name>
    <dbReference type="NCBI Taxonomy" id="13708"/>
    <lineage>
        <taxon>Eukaryota</taxon>
        <taxon>Viridiplantae</taxon>
        <taxon>Streptophyta</taxon>
        <taxon>Embryophyta</taxon>
        <taxon>Tracheophyta</taxon>
        <taxon>Spermatophyta</taxon>
        <taxon>Magnoliopsida</taxon>
        <taxon>eudicotyledons</taxon>
        <taxon>Gunneridae</taxon>
        <taxon>Pentapetalae</taxon>
        <taxon>asterids</taxon>
        <taxon>campanulids</taxon>
        <taxon>Asterales</taxon>
        <taxon>Asteraceae</taxon>
        <taxon>Asteroideae</taxon>
        <taxon>Heliantheae alliance</taxon>
        <taxon>Tageteae</taxon>
        <taxon>Tagetes</taxon>
    </lineage>
</organism>
<dbReference type="Proteomes" id="UP001229421">
    <property type="component" value="Unassembled WGS sequence"/>
</dbReference>
<keyword evidence="3" id="KW-1185">Reference proteome</keyword>
<sequence>MMAVMKMHLQHPIHRFHSHRNHHHHQQQQKPTANHHRKCLGLDFGPRESHEQHKRKHVVIVMDALKDFSVETLEWVLKNIVRDTNCTITLLGVKPWLTFVFSCKTETDIWTLNIEDLLKNMRDTDEWKNDIRCQKAQELVNLCLKYNITPHIESGQGFPKRLLVLERIASAYATWVVFDRHHNKKHIEYVAKKVPCNILVMNNNRDADMIKVHSTSFESNDESCTMFTTSTIPTPKLMLSDEYKRKLQITSP</sequence>
<dbReference type="GO" id="GO:0016491">
    <property type="term" value="F:oxidoreductase activity"/>
    <property type="evidence" value="ECO:0007669"/>
    <property type="project" value="InterPro"/>
</dbReference>
<dbReference type="AlphaFoldDB" id="A0AAD8KCQ8"/>
<name>A0AAD8KCQ8_TARER</name>
<dbReference type="PANTHER" id="PTHR33563:SF9">
    <property type="entry name" value="USPA DOMAIN-CONTAINING PROTEIN"/>
    <property type="match status" value="1"/>
</dbReference>
<gene>
    <name evidence="2" type="ORF">QVD17_28375</name>
</gene>
<evidence type="ECO:0000313" key="2">
    <source>
        <dbReference type="EMBL" id="KAK1419213.1"/>
    </source>
</evidence>
<feature type="region of interest" description="Disordered" evidence="1">
    <location>
        <begin position="18"/>
        <end position="39"/>
    </location>
</feature>
<comment type="caution">
    <text evidence="2">The sequence shown here is derived from an EMBL/GenBank/DDBJ whole genome shotgun (WGS) entry which is preliminary data.</text>
</comment>